<feature type="chain" id="PRO_5020383237" evidence="1">
    <location>
        <begin position="38"/>
        <end position="798"/>
    </location>
</feature>
<sequence length="798" mass="81066">MKPFTPAHGTTPRRRIRTGLLLASTAMTFVVAGPAAANDVNGTVIWNADFNYGGHILVGNGTTGLMIVEDGAEVLNTSAFVGASSSMTSPNGEVIVRGAGSSWLSSGEVYVGYGSDGLLQVLDGGYVAVAGSMHVGASSGRGDVIIDGGSRLEIVGGDLILGGNSYGTVTVSGGSTLAVGGGTGDIVLGSSSSAAELNIGAGGGTVSAGAVQFSNSTSSLVFDHGLSSFTFDTKLEGGGQIFNDSGTTLLSSDVQDFAGTVYVRGGALILDNLAISGAGVVFGGALGGIGSLSGVMYVQNGATLAPGSSAGIGQLDVGGNVNLFTGSTYEVHVDSAGNADKVVSGGGVYIDTGVTLNVLAQNGTDTGSTYNPSTTYTILEAGSSLTGTFDTVNENFAYLDANVTYDATKAYLTLTRCVSCGTFASLANTPNQSAVAGAIESQGSGALYNAILALPVGEPGAAFEQLSGAAHASVETGYLDRSRLTRDVISNRLRDAFEGVGAPAKGERIAGYDKAPQQLLPRDNQPNGVWMSGFGAWGRYDGEGTGSNFDVDGGGVLFGGDRELENGWRLGVAGGYSRESFGADGVSASGSADSYHLAAYAGRRAGPLGLKFGAAYGWSAIETERNVAFTGFSDTLTADYNARTAQVFAETSWRIDRDLWHFEPFAGLAYVHVDRDGFTEQGGVAALTADAHSAGQWQSTLGVKVDRDIAVNGALGKVKGSLGWRHAFGDTATEASYGFATGDTFSVASAAMARDTALVGAGVEFELGKASTVSLSYTGQFGQEGSEHLVSGNLGLRF</sequence>
<dbReference type="NCBIfam" id="TIGR01414">
    <property type="entry name" value="autotrans_barl"/>
    <property type="match status" value="1"/>
</dbReference>
<reference evidence="3 4" key="1">
    <citation type="submission" date="2019-04" db="EMBL/GenBank/DDBJ databases">
        <title>genome sequence of strain W3.</title>
        <authorList>
            <person name="Gao J."/>
            <person name="Sun J."/>
        </authorList>
    </citation>
    <scope>NUCLEOTIDE SEQUENCE [LARGE SCALE GENOMIC DNA]</scope>
    <source>
        <strain evidence="3 4">W3</strain>
    </source>
</reference>
<feature type="domain" description="Autotransporter" evidence="2">
    <location>
        <begin position="522"/>
        <end position="798"/>
    </location>
</feature>
<evidence type="ECO:0000256" key="1">
    <source>
        <dbReference type="SAM" id="SignalP"/>
    </source>
</evidence>
<dbReference type="Pfam" id="PF03797">
    <property type="entry name" value="Autotransporter"/>
    <property type="match status" value="1"/>
</dbReference>
<evidence type="ECO:0000313" key="3">
    <source>
        <dbReference type="EMBL" id="THV38003.1"/>
    </source>
</evidence>
<protein>
    <submittedName>
        <fullName evidence="3">Autotransporter domain-containing protein</fullName>
    </submittedName>
</protein>
<dbReference type="Proteomes" id="UP000307378">
    <property type="component" value="Unassembled WGS sequence"/>
</dbReference>
<feature type="signal peptide" evidence="1">
    <location>
        <begin position="1"/>
        <end position="37"/>
    </location>
</feature>
<comment type="caution">
    <text evidence="3">The sequence shown here is derived from an EMBL/GenBank/DDBJ whole genome shotgun (WGS) entry which is preliminary data.</text>
</comment>
<dbReference type="InterPro" id="IPR036709">
    <property type="entry name" value="Autotransporte_beta_dom_sf"/>
</dbReference>
<dbReference type="InterPro" id="IPR030895">
    <property type="entry name" value="T5SS_PEPC_rpt"/>
</dbReference>
<proteinExistence type="predicted"/>
<accession>A0A4S8Q1L0</accession>
<dbReference type="AlphaFoldDB" id="A0A4S8Q1L0"/>
<gene>
    <name evidence="3" type="ORF">FAA86_04135</name>
</gene>
<organism evidence="3 4">
    <name type="scientific">Rhizobium rosettiformans W3</name>
    <dbReference type="NCBI Taxonomy" id="538378"/>
    <lineage>
        <taxon>Bacteria</taxon>
        <taxon>Pseudomonadati</taxon>
        <taxon>Pseudomonadota</taxon>
        <taxon>Alphaproteobacteria</taxon>
        <taxon>Hyphomicrobiales</taxon>
        <taxon>Rhizobiaceae</taxon>
        <taxon>Rhizobium/Agrobacterium group</taxon>
        <taxon>Rhizobium</taxon>
    </lineage>
</organism>
<evidence type="ECO:0000313" key="4">
    <source>
        <dbReference type="Proteomes" id="UP000307378"/>
    </source>
</evidence>
<dbReference type="InterPro" id="IPR006315">
    <property type="entry name" value="OM_autotransptr_brl_dom"/>
</dbReference>
<dbReference type="RefSeq" id="WP_136538501.1">
    <property type="nucleotide sequence ID" value="NZ_STGU01000002.1"/>
</dbReference>
<keyword evidence="1" id="KW-0732">Signal</keyword>
<dbReference type="SUPFAM" id="SSF103515">
    <property type="entry name" value="Autotransporter"/>
    <property type="match status" value="1"/>
</dbReference>
<dbReference type="SMART" id="SM00869">
    <property type="entry name" value="Autotransporter"/>
    <property type="match status" value="1"/>
</dbReference>
<evidence type="ECO:0000259" key="2">
    <source>
        <dbReference type="PROSITE" id="PS51208"/>
    </source>
</evidence>
<dbReference type="EMBL" id="STGU01000002">
    <property type="protein sequence ID" value="THV38003.1"/>
    <property type="molecule type" value="Genomic_DNA"/>
</dbReference>
<name>A0A4S8Q1L0_9HYPH</name>
<dbReference type="GO" id="GO:0019867">
    <property type="term" value="C:outer membrane"/>
    <property type="evidence" value="ECO:0007669"/>
    <property type="project" value="InterPro"/>
</dbReference>
<dbReference type="NCBIfam" id="TIGR04393">
    <property type="entry name" value="rpt_T5SS_PEPC"/>
    <property type="match status" value="1"/>
</dbReference>
<dbReference type="InterPro" id="IPR005546">
    <property type="entry name" value="Autotransporte_beta"/>
</dbReference>
<dbReference type="PROSITE" id="PS51208">
    <property type="entry name" value="AUTOTRANSPORTER"/>
    <property type="match status" value="1"/>
</dbReference>
<dbReference type="Gene3D" id="2.40.128.130">
    <property type="entry name" value="Autotransporter beta-domain"/>
    <property type="match status" value="1"/>
</dbReference>